<feature type="region of interest" description="Disordered" evidence="1">
    <location>
        <begin position="61"/>
        <end position="82"/>
    </location>
</feature>
<keyword evidence="3" id="KW-1185">Reference proteome</keyword>
<organism evidence="2 3">
    <name type="scientific">Parasponia andersonii</name>
    <name type="common">Sponia andersonii</name>
    <dbReference type="NCBI Taxonomy" id="3476"/>
    <lineage>
        <taxon>Eukaryota</taxon>
        <taxon>Viridiplantae</taxon>
        <taxon>Streptophyta</taxon>
        <taxon>Embryophyta</taxon>
        <taxon>Tracheophyta</taxon>
        <taxon>Spermatophyta</taxon>
        <taxon>Magnoliopsida</taxon>
        <taxon>eudicotyledons</taxon>
        <taxon>Gunneridae</taxon>
        <taxon>Pentapetalae</taxon>
        <taxon>rosids</taxon>
        <taxon>fabids</taxon>
        <taxon>Rosales</taxon>
        <taxon>Cannabaceae</taxon>
        <taxon>Parasponia</taxon>
    </lineage>
</organism>
<comment type="caution">
    <text evidence="2">The sequence shown here is derived from an EMBL/GenBank/DDBJ whole genome shotgun (WGS) entry which is preliminary data.</text>
</comment>
<gene>
    <name evidence="2" type="ORF">PanWU01x14_128190</name>
</gene>
<dbReference type="Proteomes" id="UP000237105">
    <property type="component" value="Unassembled WGS sequence"/>
</dbReference>
<evidence type="ECO:0000313" key="3">
    <source>
        <dbReference type="Proteomes" id="UP000237105"/>
    </source>
</evidence>
<accession>A0A2P5CS56</accession>
<feature type="compositionally biased region" description="Low complexity" evidence="1">
    <location>
        <begin position="28"/>
        <end position="39"/>
    </location>
</feature>
<name>A0A2P5CS56_PARAD</name>
<sequence length="82" mass="8802">MSPLRNLHAAARPHQKLLLARTQPAAHSSPRSRPSMPTPLLVSPGTAARCSLLAARQHPRRCSTDAQASTHQCSSLPSLVFT</sequence>
<proteinExistence type="predicted"/>
<protein>
    <submittedName>
        <fullName evidence="2">Uncharacterized protein</fullName>
    </submittedName>
</protein>
<feature type="region of interest" description="Disordered" evidence="1">
    <location>
        <begin position="21"/>
        <end position="43"/>
    </location>
</feature>
<evidence type="ECO:0000256" key="1">
    <source>
        <dbReference type="SAM" id="MobiDB-lite"/>
    </source>
</evidence>
<dbReference type="EMBL" id="JXTB01000100">
    <property type="protein sequence ID" value="PON63842.1"/>
    <property type="molecule type" value="Genomic_DNA"/>
</dbReference>
<reference evidence="3" key="1">
    <citation type="submission" date="2016-06" db="EMBL/GenBank/DDBJ databases">
        <title>Parallel loss of symbiosis genes in relatives of nitrogen-fixing non-legume Parasponia.</title>
        <authorList>
            <person name="Van Velzen R."/>
            <person name="Holmer R."/>
            <person name="Bu F."/>
            <person name="Rutten L."/>
            <person name="Van Zeijl A."/>
            <person name="Liu W."/>
            <person name="Santuari L."/>
            <person name="Cao Q."/>
            <person name="Sharma T."/>
            <person name="Shen D."/>
            <person name="Roswanjaya Y."/>
            <person name="Wardhani T."/>
            <person name="Kalhor M.S."/>
            <person name="Jansen J."/>
            <person name="Van den Hoogen J."/>
            <person name="Gungor B."/>
            <person name="Hartog M."/>
            <person name="Hontelez J."/>
            <person name="Verver J."/>
            <person name="Yang W.-C."/>
            <person name="Schijlen E."/>
            <person name="Repin R."/>
            <person name="Schilthuizen M."/>
            <person name="Schranz E."/>
            <person name="Heidstra R."/>
            <person name="Miyata K."/>
            <person name="Fedorova E."/>
            <person name="Kohlen W."/>
            <person name="Bisseling T."/>
            <person name="Smit S."/>
            <person name="Geurts R."/>
        </authorList>
    </citation>
    <scope>NUCLEOTIDE SEQUENCE [LARGE SCALE GENOMIC DNA]</scope>
    <source>
        <strain evidence="3">cv. WU1-14</strain>
    </source>
</reference>
<feature type="compositionally biased region" description="Polar residues" evidence="1">
    <location>
        <begin position="64"/>
        <end position="82"/>
    </location>
</feature>
<dbReference type="AlphaFoldDB" id="A0A2P5CS56"/>
<evidence type="ECO:0000313" key="2">
    <source>
        <dbReference type="EMBL" id="PON63842.1"/>
    </source>
</evidence>